<dbReference type="KEGG" id="spu:115921456"/>
<accession>A0A7M7NFI4</accession>
<evidence type="ECO:0000313" key="2">
    <source>
        <dbReference type="EnsemblMetazoa" id="XP_030834811"/>
    </source>
</evidence>
<feature type="region of interest" description="Disordered" evidence="1">
    <location>
        <begin position="64"/>
        <end position="87"/>
    </location>
</feature>
<evidence type="ECO:0000256" key="1">
    <source>
        <dbReference type="SAM" id="MobiDB-lite"/>
    </source>
</evidence>
<dbReference type="RefSeq" id="XP_030834811.1">
    <property type="nucleotide sequence ID" value="XM_030978951.1"/>
</dbReference>
<dbReference type="AlphaFoldDB" id="A0A7M7NFI4"/>
<evidence type="ECO:0000313" key="3">
    <source>
        <dbReference type="Proteomes" id="UP000007110"/>
    </source>
</evidence>
<organism evidence="2 3">
    <name type="scientific">Strongylocentrotus purpuratus</name>
    <name type="common">Purple sea urchin</name>
    <dbReference type="NCBI Taxonomy" id="7668"/>
    <lineage>
        <taxon>Eukaryota</taxon>
        <taxon>Metazoa</taxon>
        <taxon>Echinodermata</taxon>
        <taxon>Eleutherozoa</taxon>
        <taxon>Echinozoa</taxon>
        <taxon>Echinoidea</taxon>
        <taxon>Euechinoidea</taxon>
        <taxon>Echinacea</taxon>
        <taxon>Camarodonta</taxon>
        <taxon>Echinidea</taxon>
        <taxon>Strongylocentrotidae</taxon>
        <taxon>Strongylocentrotus</taxon>
    </lineage>
</organism>
<reference evidence="3" key="1">
    <citation type="submission" date="2015-02" db="EMBL/GenBank/DDBJ databases">
        <title>Genome sequencing for Strongylocentrotus purpuratus.</title>
        <authorList>
            <person name="Murali S."/>
            <person name="Liu Y."/>
            <person name="Vee V."/>
            <person name="English A."/>
            <person name="Wang M."/>
            <person name="Skinner E."/>
            <person name="Han Y."/>
            <person name="Muzny D.M."/>
            <person name="Worley K.C."/>
            <person name="Gibbs R.A."/>
        </authorList>
    </citation>
    <scope>NUCLEOTIDE SEQUENCE</scope>
</reference>
<keyword evidence="3" id="KW-1185">Reference proteome</keyword>
<sequence length="132" mass="14397">MDNIQGPGTQPTEHGRGALPSIPTIIADPSIHHSPVASQVTQTNRRMAQRSQDRIPLQSLVSPVDDTLERDQNRTMGARSNPCTRVKTVPVNPDVEYAVVNKKSRSGKYRADKHTLDLDISSASVSSINITT</sequence>
<dbReference type="InParanoid" id="A0A7M7NFI4"/>
<reference evidence="2" key="2">
    <citation type="submission" date="2021-01" db="UniProtKB">
        <authorList>
            <consortium name="EnsemblMetazoa"/>
        </authorList>
    </citation>
    <scope>IDENTIFICATION</scope>
</reference>
<protein>
    <submittedName>
        <fullName evidence="2">Uncharacterized protein</fullName>
    </submittedName>
</protein>
<dbReference type="Proteomes" id="UP000007110">
    <property type="component" value="Unassembled WGS sequence"/>
</dbReference>
<name>A0A7M7NFI4_STRPU</name>
<dbReference type="GeneID" id="115921456"/>
<feature type="region of interest" description="Disordered" evidence="1">
    <location>
        <begin position="1"/>
        <end position="25"/>
    </location>
</feature>
<dbReference type="EnsemblMetazoa" id="XM_030978951">
    <property type="protein sequence ID" value="XP_030834811"/>
    <property type="gene ID" value="LOC115921456"/>
</dbReference>
<proteinExistence type="predicted"/>
<feature type="compositionally biased region" description="Polar residues" evidence="1">
    <location>
        <begin position="1"/>
        <end position="12"/>
    </location>
</feature>